<name>A0A8J6JAW6_9FIRM</name>
<proteinExistence type="predicted"/>
<organism evidence="1 2">
    <name type="scientific">Flintibacter hominis</name>
    <dbReference type="NCBI Taxonomy" id="2763048"/>
    <lineage>
        <taxon>Bacteria</taxon>
        <taxon>Bacillati</taxon>
        <taxon>Bacillota</taxon>
        <taxon>Clostridia</taxon>
        <taxon>Eubacteriales</taxon>
        <taxon>Flintibacter</taxon>
    </lineage>
</organism>
<dbReference type="EMBL" id="JACOPO010000006">
    <property type="protein sequence ID" value="MBC5723163.1"/>
    <property type="molecule type" value="Genomic_DNA"/>
</dbReference>
<dbReference type="AlphaFoldDB" id="A0A8J6JAW6"/>
<accession>A0A8J6JAW6</accession>
<gene>
    <name evidence="1" type="ORF">H8S11_10095</name>
</gene>
<reference evidence="1" key="1">
    <citation type="submission" date="2020-08" db="EMBL/GenBank/DDBJ databases">
        <title>Genome public.</title>
        <authorList>
            <person name="Liu C."/>
            <person name="Sun Q."/>
        </authorList>
    </citation>
    <scope>NUCLEOTIDE SEQUENCE</scope>
    <source>
        <strain evidence="1">NSJ-23</strain>
    </source>
</reference>
<dbReference type="Proteomes" id="UP000628736">
    <property type="component" value="Unassembled WGS sequence"/>
</dbReference>
<keyword evidence="2" id="KW-1185">Reference proteome</keyword>
<evidence type="ECO:0000313" key="2">
    <source>
        <dbReference type="Proteomes" id="UP000628736"/>
    </source>
</evidence>
<sequence>MTEENRTYITQLKVTDVPWHRLTTAYGRGTEFPAHLTVLEQMCDLASVKESLYELTTNMEHQSTLWHATPFGMVFLSRILGKALAESGQNSVAHFLAGELLDFFACILQCFHDGDELEHASPLPHFSDLLKEEYLWSEEYDEEEDEMRYEEDEVFPDDLFYSFYYYSWQAVLAYQGALEQEIPPEFTPKIAAVLEGL</sequence>
<comment type="caution">
    <text evidence="1">The sequence shown here is derived from an EMBL/GenBank/DDBJ whole genome shotgun (WGS) entry which is preliminary data.</text>
</comment>
<evidence type="ECO:0000313" key="1">
    <source>
        <dbReference type="EMBL" id="MBC5723163.1"/>
    </source>
</evidence>
<protein>
    <submittedName>
        <fullName evidence="1">Uncharacterized protein</fullName>
    </submittedName>
</protein>